<dbReference type="Proteomes" id="UP001229952">
    <property type="component" value="Chromosome"/>
</dbReference>
<proteinExistence type="predicted"/>
<evidence type="ECO:0000313" key="1">
    <source>
        <dbReference type="EMBL" id="WLQ42155.1"/>
    </source>
</evidence>
<dbReference type="EMBL" id="CP120992">
    <property type="protein sequence ID" value="WLQ42155.1"/>
    <property type="molecule type" value="Genomic_DNA"/>
</dbReference>
<keyword evidence="2" id="KW-1185">Reference proteome</keyword>
<reference evidence="1 2" key="1">
    <citation type="submission" date="2023-03" db="EMBL/GenBank/DDBJ databases">
        <title>Isolation and description of six Streptomyces strains from soil environments, able to metabolize different microbial glucans.</title>
        <authorList>
            <person name="Widen T."/>
            <person name="Larsbrink J."/>
        </authorList>
    </citation>
    <scope>NUCLEOTIDE SEQUENCE [LARGE SCALE GENOMIC DNA]</scope>
    <source>
        <strain evidence="1 2">Mut2</strain>
    </source>
</reference>
<gene>
    <name evidence="1" type="ORF">P8A22_20650</name>
</gene>
<organism evidence="1 2">
    <name type="scientific">Streptomyces laculatispora</name>
    <dbReference type="NCBI Taxonomy" id="887464"/>
    <lineage>
        <taxon>Bacteria</taxon>
        <taxon>Bacillati</taxon>
        <taxon>Actinomycetota</taxon>
        <taxon>Actinomycetes</taxon>
        <taxon>Kitasatosporales</taxon>
        <taxon>Streptomycetaceae</taxon>
        <taxon>Streptomyces</taxon>
    </lineage>
</organism>
<sequence>MNTYAIVTAILAVLYSLHRVLDQVEPTKGRIIVMIRAFKEVRNEWDSVKRDKGKGKDPDELDGN</sequence>
<name>A0ABY9I5J5_9ACTN</name>
<evidence type="ECO:0000313" key="2">
    <source>
        <dbReference type="Proteomes" id="UP001229952"/>
    </source>
</evidence>
<dbReference type="RefSeq" id="WP_123460266.1">
    <property type="nucleotide sequence ID" value="NZ_CP120992.1"/>
</dbReference>
<protein>
    <submittedName>
        <fullName evidence="1">Uncharacterized protein</fullName>
    </submittedName>
</protein>
<accession>A0ABY9I5J5</accession>